<gene>
    <name evidence="3" type="ORF">PROFUN_00383</name>
</gene>
<dbReference type="AlphaFoldDB" id="A0A2P6NY88"/>
<dbReference type="PANTHER" id="PTHR13504">
    <property type="entry name" value="FIDO DOMAIN-CONTAINING PROTEIN DDB_G0283145"/>
    <property type="match status" value="1"/>
</dbReference>
<keyword evidence="4" id="KW-1185">Reference proteome</keyword>
<dbReference type="InterPro" id="IPR036597">
    <property type="entry name" value="Fido-like_dom_sf"/>
</dbReference>
<evidence type="ECO:0000313" key="3">
    <source>
        <dbReference type="EMBL" id="PRP88915.1"/>
    </source>
</evidence>
<evidence type="ECO:0000313" key="4">
    <source>
        <dbReference type="Proteomes" id="UP000241769"/>
    </source>
</evidence>
<dbReference type="Pfam" id="PF02661">
    <property type="entry name" value="Fic"/>
    <property type="match status" value="1"/>
</dbReference>
<protein>
    <recommendedName>
        <fullName evidence="2">Fido domain-containing protein</fullName>
    </recommendedName>
</protein>
<dbReference type="STRING" id="1890364.A0A2P6NY88"/>
<sequence>MTKRYEQHLHTVLAHTTFLKKVFFRSETIEYDLLLEKISRGYQTLKTQALDDTDLVGSLQLLFCNYLDHVWRAEFPPDKQLDTEEIIIQLTDNDRDPTEFLEDQHVKLASRVASKIKNLFTAAQQVFGSDFHTYCDEQFSPDLAKRIHITLANGIIEDGGLYREKQVQASQSKVVYAPPETIEARMNVLFQFANQKAAECANLDPIQRTKEMFLVATVFLSEFLLIHPFSNGNGRTARLLLSFFLRDVTVVPFSLNHYISALEERNGGTPPSVLATLMLLSADQTHDIMDYLFK</sequence>
<dbReference type="InterPro" id="IPR003812">
    <property type="entry name" value="Fido"/>
</dbReference>
<dbReference type="Proteomes" id="UP000241769">
    <property type="component" value="Unassembled WGS sequence"/>
</dbReference>
<reference evidence="3 4" key="1">
    <citation type="journal article" date="2018" name="Genome Biol. Evol.">
        <title>Multiple Roots of Fruiting Body Formation in Amoebozoa.</title>
        <authorList>
            <person name="Hillmann F."/>
            <person name="Forbes G."/>
            <person name="Novohradska S."/>
            <person name="Ferling I."/>
            <person name="Riege K."/>
            <person name="Groth M."/>
            <person name="Westermann M."/>
            <person name="Marz M."/>
            <person name="Spaller T."/>
            <person name="Winckler T."/>
            <person name="Schaap P."/>
            <person name="Glockner G."/>
        </authorList>
    </citation>
    <scope>NUCLEOTIDE SEQUENCE [LARGE SCALE GENOMIC DNA]</scope>
    <source>
        <strain evidence="3 4">Jena</strain>
    </source>
</reference>
<name>A0A2P6NY88_9EUKA</name>
<feature type="active site" evidence="1">
    <location>
        <position position="227"/>
    </location>
</feature>
<comment type="caution">
    <text evidence="3">The sequence shown here is derived from an EMBL/GenBank/DDBJ whole genome shotgun (WGS) entry which is preliminary data.</text>
</comment>
<dbReference type="EMBL" id="MDYQ01000007">
    <property type="protein sequence ID" value="PRP88915.1"/>
    <property type="molecule type" value="Genomic_DNA"/>
</dbReference>
<dbReference type="OrthoDB" id="2124009at2759"/>
<proteinExistence type="predicted"/>
<organism evidence="3 4">
    <name type="scientific">Planoprotostelium fungivorum</name>
    <dbReference type="NCBI Taxonomy" id="1890364"/>
    <lineage>
        <taxon>Eukaryota</taxon>
        <taxon>Amoebozoa</taxon>
        <taxon>Evosea</taxon>
        <taxon>Variosea</taxon>
        <taxon>Cavosteliida</taxon>
        <taxon>Cavosteliaceae</taxon>
        <taxon>Planoprotostelium</taxon>
    </lineage>
</organism>
<evidence type="ECO:0000259" key="2">
    <source>
        <dbReference type="PROSITE" id="PS51459"/>
    </source>
</evidence>
<dbReference type="Gene3D" id="1.10.3290.10">
    <property type="entry name" value="Fido-like domain"/>
    <property type="match status" value="1"/>
</dbReference>
<dbReference type="InterPro" id="IPR040198">
    <property type="entry name" value="Fido_containing"/>
</dbReference>
<dbReference type="InParanoid" id="A0A2P6NY88"/>
<dbReference type="PROSITE" id="PS51459">
    <property type="entry name" value="FIDO"/>
    <property type="match status" value="1"/>
</dbReference>
<feature type="domain" description="Fido" evidence="2">
    <location>
        <begin position="139"/>
        <end position="294"/>
    </location>
</feature>
<accession>A0A2P6NY88</accession>
<dbReference type="PANTHER" id="PTHR13504:SF38">
    <property type="entry name" value="FIDO DOMAIN-CONTAINING PROTEIN"/>
    <property type="match status" value="1"/>
</dbReference>
<dbReference type="SUPFAM" id="SSF140931">
    <property type="entry name" value="Fic-like"/>
    <property type="match status" value="1"/>
</dbReference>
<evidence type="ECO:0000256" key="1">
    <source>
        <dbReference type="PIRSR" id="PIRSR640198-1"/>
    </source>
</evidence>